<keyword evidence="5" id="KW-0479">Metal-binding</keyword>
<dbReference type="CDD" id="cd04164">
    <property type="entry name" value="trmE"/>
    <property type="match status" value="1"/>
</dbReference>
<evidence type="ECO:0000256" key="10">
    <source>
        <dbReference type="ARBA" id="ARBA00023134"/>
    </source>
</evidence>
<dbReference type="GO" id="GO:0002098">
    <property type="term" value="P:tRNA wobble uridine modification"/>
    <property type="evidence" value="ECO:0007669"/>
    <property type="project" value="TreeGrafter"/>
</dbReference>
<evidence type="ECO:0000259" key="12">
    <source>
        <dbReference type="PROSITE" id="PS51709"/>
    </source>
</evidence>
<dbReference type="PANTHER" id="PTHR42714">
    <property type="entry name" value="TRNA MODIFICATION GTPASE GTPBP3"/>
    <property type="match status" value="1"/>
</dbReference>
<evidence type="ECO:0000256" key="11">
    <source>
        <dbReference type="RuleBase" id="RU003313"/>
    </source>
</evidence>
<accession>A0AA38C9L6</accession>
<dbReference type="PROSITE" id="PS51709">
    <property type="entry name" value="G_TRME"/>
    <property type="match status" value="1"/>
</dbReference>
<dbReference type="InterPro" id="IPR031168">
    <property type="entry name" value="G_TrmE"/>
</dbReference>
<dbReference type="Proteomes" id="UP000824469">
    <property type="component" value="Unassembled WGS sequence"/>
</dbReference>
<evidence type="ECO:0000313" key="14">
    <source>
        <dbReference type="Proteomes" id="UP000824469"/>
    </source>
</evidence>
<dbReference type="NCBIfam" id="TIGR00450">
    <property type="entry name" value="mnmE_trmE_thdF"/>
    <property type="match status" value="1"/>
</dbReference>
<dbReference type="InterPro" id="IPR027266">
    <property type="entry name" value="TrmE/GcvT-like"/>
</dbReference>
<dbReference type="InterPro" id="IPR004520">
    <property type="entry name" value="GTPase_MnmE"/>
</dbReference>
<evidence type="ECO:0000256" key="9">
    <source>
        <dbReference type="ARBA" id="ARBA00022958"/>
    </source>
</evidence>
<dbReference type="PANTHER" id="PTHR42714:SF2">
    <property type="entry name" value="TRNA MODIFICATION GTPASE GTPBP3, MITOCHONDRIAL"/>
    <property type="match status" value="1"/>
</dbReference>
<dbReference type="Gene3D" id="1.20.120.430">
    <property type="entry name" value="tRNA modification GTPase MnmE domain 2"/>
    <property type="match status" value="1"/>
</dbReference>
<dbReference type="GO" id="GO:0005829">
    <property type="term" value="C:cytosol"/>
    <property type="evidence" value="ECO:0007669"/>
    <property type="project" value="TreeGrafter"/>
</dbReference>
<dbReference type="FunFam" id="3.40.50.300:FF:000494">
    <property type="entry name" value="tRNA modification GTPase MnmE"/>
    <property type="match status" value="1"/>
</dbReference>
<protein>
    <recommendedName>
        <fullName evidence="12">TrmE-type G domain-containing protein</fullName>
    </recommendedName>
</protein>
<gene>
    <name evidence="13" type="ORF">KI387_039558</name>
</gene>
<evidence type="ECO:0000313" key="13">
    <source>
        <dbReference type="EMBL" id="KAH9295970.1"/>
    </source>
</evidence>
<feature type="non-terminal residue" evidence="13">
    <location>
        <position position="1"/>
    </location>
</feature>
<dbReference type="OMA" id="EFHCHGG"/>
<feature type="domain" description="TrmE-type G" evidence="12">
    <location>
        <begin position="240"/>
        <end position="409"/>
    </location>
</feature>
<dbReference type="GO" id="GO:0046872">
    <property type="term" value="F:metal ion binding"/>
    <property type="evidence" value="ECO:0007669"/>
    <property type="project" value="UniProtKB-KW"/>
</dbReference>
<keyword evidence="4 11" id="KW-0819">tRNA processing</keyword>
<dbReference type="InterPro" id="IPR027368">
    <property type="entry name" value="MnmE_dom2"/>
</dbReference>
<dbReference type="InterPro" id="IPR006073">
    <property type="entry name" value="GTP-bd"/>
</dbReference>
<dbReference type="CDD" id="cd14858">
    <property type="entry name" value="TrmE_N"/>
    <property type="match status" value="1"/>
</dbReference>
<evidence type="ECO:0000256" key="4">
    <source>
        <dbReference type="ARBA" id="ARBA00022694"/>
    </source>
</evidence>
<evidence type="ECO:0000256" key="8">
    <source>
        <dbReference type="ARBA" id="ARBA00022842"/>
    </source>
</evidence>
<evidence type="ECO:0000256" key="2">
    <source>
        <dbReference type="ARBA" id="ARBA00011043"/>
    </source>
</evidence>
<keyword evidence="10 11" id="KW-0342">GTP-binding</keyword>
<dbReference type="InterPro" id="IPR027417">
    <property type="entry name" value="P-loop_NTPase"/>
</dbReference>
<dbReference type="HAMAP" id="MF_00379">
    <property type="entry name" value="GTPase_MnmE"/>
    <property type="match status" value="1"/>
</dbReference>
<comment type="similarity">
    <text evidence="2 11">Belongs to the TRAFAC class TrmE-Era-EngA-EngB-Septin-like GTPase superfamily. TrmE GTPase family.</text>
</comment>
<keyword evidence="9" id="KW-0630">Potassium</keyword>
<evidence type="ECO:0000256" key="5">
    <source>
        <dbReference type="ARBA" id="ARBA00022723"/>
    </source>
</evidence>
<keyword evidence="3" id="KW-0963">Cytoplasm</keyword>
<dbReference type="Pfam" id="PF01926">
    <property type="entry name" value="MMR_HSR1"/>
    <property type="match status" value="1"/>
</dbReference>
<evidence type="ECO:0000256" key="7">
    <source>
        <dbReference type="ARBA" id="ARBA00022801"/>
    </source>
</evidence>
<dbReference type="FunFam" id="3.30.1360.120:FF:000003">
    <property type="entry name" value="tRNA modification GTPase MnmE"/>
    <property type="match status" value="1"/>
</dbReference>
<dbReference type="SUPFAM" id="SSF52540">
    <property type="entry name" value="P-loop containing nucleoside triphosphate hydrolases"/>
    <property type="match status" value="1"/>
</dbReference>
<evidence type="ECO:0000256" key="1">
    <source>
        <dbReference type="ARBA" id="ARBA00004229"/>
    </source>
</evidence>
<dbReference type="InterPro" id="IPR018948">
    <property type="entry name" value="GTP-bd_TrmE_N"/>
</dbReference>
<dbReference type="Gene3D" id="3.30.1360.120">
    <property type="entry name" value="Probable tRNA modification gtpase trme, domain 1"/>
    <property type="match status" value="1"/>
</dbReference>
<dbReference type="GO" id="GO:0005525">
    <property type="term" value="F:GTP binding"/>
    <property type="evidence" value="ECO:0007669"/>
    <property type="project" value="UniProtKB-KW"/>
</dbReference>
<dbReference type="EMBL" id="JAHRHJ020000011">
    <property type="protein sequence ID" value="KAH9295970.1"/>
    <property type="molecule type" value="Genomic_DNA"/>
</dbReference>
<comment type="caution">
    <text evidence="13">The sequence shown here is derived from an EMBL/GenBank/DDBJ whole genome shotgun (WGS) entry which is preliminary data.</text>
</comment>
<keyword evidence="7" id="KW-0378">Hydrolase</keyword>
<keyword evidence="6 11" id="KW-0547">Nucleotide-binding</keyword>
<comment type="subcellular location">
    <subcellularLocation>
        <location evidence="1">Plastid</location>
        <location evidence="1">Chloroplast</location>
    </subcellularLocation>
</comment>
<keyword evidence="14" id="KW-1185">Reference proteome</keyword>
<dbReference type="AlphaFoldDB" id="A0AA38C9L6"/>
<evidence type="ECO:0000256" key="3">
    <source>
        <dbReference type="ARBA" id="ARBA00022490"/>
    </source>
</evidence>
<keyword evidence="8" id="KW-0460">Magnesium</keyword>
<dbReference type="NCBIfam" id="TIGR00231">
    <property type="entry name" value="small_GTP"/>
    <property type="match status" value="1"/>
</dbReference>
<dbReference type="Pfam" id="PF10396">
    <property type="entry name" value="TrmE_N"/>
    <property type="match status" value="1"/>
</dbReference>
<sequence>MLNTDAQKLYPPSKGSDTIAAIVTSLGGQPCAVGIVRLSGPQSVSIVGKTFRPARKKTNLESVSWQPRSHYVEYGSLVDANQNLVDEVLVVPMLAPKSYTKEDVVELQCHGNDVCLRRVLHTCLEAGARLAEPGEFTLRAFLNGRLDLSQAENVAQLISAKSVTAAETALAGIQGGLSSFVQSLRMQCIEMLSEIEARLDFDDEMPPLDIRLLISRINEMWQQVQQALETANRGQLLQTGLQVAIVGRPNVGKSSLLNAWSKSERAIVTEIAGTTRDVVEAGIAVQGIPVTLLDTAGIRETDDLVESIGVQRSEAAALGADVIIMMISATEGWTAEDNRIYESIKEKEKLSGAPPAPAILVLNKIDCNPAYSIQLPPVIEDSFNKKVSTCALTGLGIQDLELALLELAGLQNISTGGRQWAVNQRQAEQLLRTKESLERLKASIEHDLPVDFWTIDLREAALALGQIG</sequence>
<dbReference type="Gene3D" id="3.40.50.300">
    <property type="entry name" value="P-loop containing nucleotide triphosphate hydrolases"/>
    <property type="match status" value="1"/>
</dbReference>
<organism evidence="13 14">
    <name type="scientific">Taxus chinensis</name>
    <name type="common">Chinese yew</name>
    <name type="synonym">Taxus wallichiana var. chinensis</name>
    <dbReference type="NCBI Taxonomy" id="29808"/>
    <lineage>
        <taxon>Eukaryota</taxon>
        <taxon>Viridiplantae</taxon>
        <taxon>Streptophyta</taxon>
        <taxon>Embryophyta</taxon>
        <taxon>Tracheophyta</taxon>
        <taxon>Spermatophyta</taxon>
        <taxon>Pinopsida</taxon>
        <taxon>Pinidae</taxon>
        <taxon>Conifers II</taxon>
        <taxon>Cupressales</taxon>
        <taxon>Taxaceae</taxon>
        <taxon>Taxus</taxon>
    </lineage>
</organism>
<reference evidence="13 14" key="1">
    <citation type="journal article" date="2021" name="Nat. Plants">
        <title>The Taxus genome provides insights into paclitaxel biosynthesis.</title>
        <authorList>
            <person name="Xiong X."/>
            <person name="Gou J."/>
            <person name="Liao Q."/>
            <person name="Li Y."/>
            <person name="Zhou Q."/>
            <person name="Bi G."/>
            <person name="Li C."/>
            <person name="Du R."/>
            <person name="Wang X."/>
            <person name="Sun T."/>
            <person name="Guo L."/>
            <person name="Liang H."/>
            <person name="Lu P."/>
            <person name="Wu Y."/>
            <person name="Zhang Z."/>
            <person name="Ro D.K."/>
            <person name="Shang Y."/>
            <person name="Huang S."/>
            <person name="Yan J."/>
        </authorList>
    </citation>
    <scope>NUCLEOTIDE SEQUENCE [LARGE SCALE GENOMIC DNA]</scope>
    <source>
        <strain evidence="13">Ta-2019</strain>
    </source>
</reference>
<dbReference type="GO" id="GO:0009507">
    <property type="term" value="C:chloroplast"/>
    <property type="evidence" value="ECO:0007669"/>
    <property type="project" value="UniProtKB-SubCell"/>
</dbReference>
<dbReference type="Pfam" id="PF12631">
    <property type="entry name" value="MnmE_helical"/>
    <property type="match status" value="1"/>
</dbReference>
<dbReference type="GO" id="GO:0003924">
    <property type="term" value="F:GTPase activity"/>
    <property type="evidence" value="ECO:0007669"/>
    <property type="project" value="InterPro"/>
</dbReference>
<dbReference type="InterPro" id="IPR005225">
    <property type="entry name" value="Small_GTP-bd"/>
</dbReference>
<name>A0AA38C9L6_TAXCH</name>
<dbReference type="GO" id="GO:0030488">
    <property type="term" value="P:tRNA methylation"/>
    <property type="evidence" value="ECO:0007669"/>
    <property type="project" value="TreeGrafter"/>
</dbReference>
<dbReference type="InterPro" id="IPR025867">
    <property type="entry name" value="MnmE_helical"/>
</dbReference>
<proteinExistence type="inferred from homology"/>
<dbReference type="GO" id="GO:0042802">
    <property type="term" value="F:identical protein binding"/>
    <property type="evidence" value="ECO:0007669"/>
    <property type="project" value="UniProtKB-ARBA"/>
</dbReference>
<evidence type="ECO:0000256" key="6">
    <source>
        <dbReference type="ARBA" id="ARBA00022741"/>
    </source>
</evidence>